<proteinExistence type="predicted"/>
<dbReference type="GO" id="GO:0005576">
    <property type="term" value="C:extracellular region"/>
    <property type="evidence" value="ECO:0007669"/>
    <property type="project" value="InterPro"/>
</dbReference>
<dbReference type="Gene3D" id="1.20.120.20">
    <property type="entry name" value="Apolipoprotein"/>
    <property type="match status" value="1"/>
</dbReference>
<evidence type="ECO:0000256" key="1">
    <source>
        <dbReference type="SAM" id="SignalP"/>
    </source>
</evidence>
<dbReference type="KEGG" id="tcz:108761363"/>
<dbReference type="EMBL" id="KQ979701">
    <property type="protein sequence ID" value="KYN19499.1"/>
    <property type="molecule type" value="Genomic_DNA"/>
</dbReference>
<dbReference type="SUPFAM" id="SSF47857">
    <property type="entry name" value="Apolipophorin-III"/>
    <property type="match status" value="1"/>
</dbReference>
<dbReference type="Proteomes" id="UP000078492">
    <property type="component" value="Unassembled WGS sequence"/>
</dbReference>
<dbReference type="InterPro" id="IPR010009">
    <property type="entry name" value="ApoLp-III"/>
</dbReference>
<dbReference type="GO" id="GO:0008289">
    <property type="term" value="F:lipid binding"/>
    <property type="evidence" value="ECO:0007669"/>
    <property type="project" value="InterPro"/>
</dbReference>
<evidence type="ECO:0000313" key="2">
    <source>
        <dbReference type="EMBL" id="KYN19499.1"/>
    </source>
</evidence>
<dbReference type="OrthoDB" id="7674009at2759"/>
<dbReference type="CDD" id="cd13769">
    <property type="entry name" value="ApoLp-III_like"/>
    <property type="match status" value="1"/>
</dbReference>
<reference evidence="2 3" key="1">
    <citation type="submission" date="2015-09" db="EMBL/GenBank/DDBJ databases">
        <title>Trachymyrmex cornetzi WGS genome.</title>
        <authorList>
            <person name="Nygaard S."/>
            <person name="Hu H."/>
            <person name="Boomsma J."/>
            <person name="Zhang G."/>
        </authorList>
    </citation>
    <scope>NUCLEOTIDE SEQUENCE [LARGE SCALE GENOMIC DNA]</scope>
    <source>
        <strain evidence="2">Tcor2-1</strain>
        <tissue evidence="2">Whole body</tissue>
    </source>
</reference>
<dbReference type="AlphaFoldDB" id="A0A195E3Q0"/>
<evidence type="ECO:0000313" key="3">
    <source>
        <dbReference type="Proteomes" id="UP000078492"/>
    </source>
</evidence>
<feature type="chain" id="PRO_5008270662" description="Apolipophorin-3" evidence="1">
    <location>
        <begin position="19"/>
        <end position="197"/>
    </location>
</feature>
<feature type="signal peptide" evidence="1">
    <location>
        <begin position="1"/>
        <end position="18"/>
    </location>
</feature>
<accession>A0A195E3Q0</accession>
<keyword evidence="3" id="KW-1185">Reference proteome</keyword>
<gene>
    <name evidence="2" type="ORF">ALC57_07975</name>
</gene>
<dbReference type="GO" id="GO:0006869">
    <property type="term" value="P:lipid transport"/>
    <property type="evidence" value="ECO:0007669"/>
    <property type="project" value="InterPro"/>
</dbReference>
<sequence length="197" mass="21997">MRYLLSVILAVLLVTTEGKVVPTSDVENQQTDTQPLQLSDHIREAQNLINNLGAQLQQQLNPPDQKDFNTAIKEETTNLVSNVQMFLKNISDEIKAKTPELEGIWTNMKDKVFETFNNLNVNPETTEQMNQLSTKFQEGVQTLVSESENAAKTISENSSKVQEGVTRLTKQAIDIAVQASQNLSNKLQQATTPQPEN</sequence>
<evidence type="ECO:0008006" key="4">
    <source>
        <dbReference type="Google" id="ProtNLM"/>
    </source>
</evidence>
<keyword evidence="1" id="KW-0732">Signal</keyword>
<name>A0A195E3Q0_9HYME</name>
<organism evidence="2 3">
    <name type="scientific">Trachymyrmex cornetzi</name>
    <dbReference type="NCBI Taxonomy" id="471704"/>
    <lineage>
        <taxon>Eukaryota</taxon>
        <taxon>Metazoa</taxon>
        <taxon>Ecdysozoa</taxon>
        <taxon>Arthropoda</taxon>
        <taxon>Hexapoda</taxon>
        <taxon>Insecta</taxon>
        <taxon>Pterygota</taxon>
        <taxon>Neoptera</taxon>
        <taxon>Endopterygota</taxon>
        <taxon>Hymenoptera</taxon>
        <taxon>Apocrita</taxon>
        <taxon>Aculeata</taxon>
        <taxon>Formicoidea</taxon>
        <taxon>Formicidae</taxon>
        <taxon>Myrmicinae</taxon>
        <taxon>Trachymyrmex</taxon>
    </lineage>
</organism>
<dbReference type="Pfam" id="PF07464">
    <property type="entry name" value="ApoLp-III"/>
    <property type="match status" value="1"/>
</dbReference>
<protein>
    <recommendedName>
        <fullName evidence="4">Apolipophorin-3</fullName>
    </recommendedName>
</protein>
<dbReference type="STRING" id="471704.A0A195E3Q0"/>